<accession>A0A8J2MAM2</accession>
<dbReference type="PANTHER" id="PTHR15360:SF4">
    <property type="entry name" value="PROTEIN KINASE DOMAIN-CONTAINING PROTEIN"/>
    <property type="match status" value="1"/>
</dbReference>
<evidence type="ECO:0000313" key="2">
    <source>
        <dbReference type="EMBL" id="CAG5078973.1"/>
    </source>
</evidence>
<evidence type="ECO:0000313" key="3">
    <source>
        <dbReference type="Proteomes" id="UP000786811"/>
    </source>
</evidence>
<dbReference type="EMBL" id="CAJNRD030001117">
    <property type="protein sequence ID" value="CAG5078973.1"/>
    <property type="molecule type" value="Genomic_DNA"/>
</dbReference>
<dbReference type="AlphaFoldDB" id="A0A8J2MAM2"/>
<dbReference type="OrthoDB" id="7613723at2759"/>
<keyword evidence="3" id="KW-1185">Reference proteome</keyword>
<dbReference type="InterPro" id="IPR013783">
    <property type="entry name" value="Ig-like_fold"/>
</dbReference>
<proteinExistence type="predicted"/>
<dbReference type="InterPro" id="IPR007110">
    <property type="entry name" value="Ig-like_dom"/>
</dbReference>
<dbReference type="Gene3D" id="2.60.40.10">
    <property type="entry name" value="Immunoglobulins"/>
    <property type="match status" value="3"/>
</dbReference>
<reference evidence="2" key="1">
    <citation type="submission" date="2021-04" db="EMBL/GenBank/DDBJ databases">
        <authorList>
            <person name="Chebbi M.A.C M."/>
        </authorList>
    </citation>
    <scope>NUCLEOTIDE SEQUENCE</scope>
</reference>
<protein>
    <submittedName>
        <fullName evidence="2">Similar to Hmcn1: Hemicentin-1 (Mus musculus)</fullName>
    </submittedName>
</protein>
<dbReference type="Proteomes" id="UP000786811">
    <property type="component" value="Unassembled WGS sequence"/>
</dbReference>
<dbReference type="SUPFAM" id="SSF48726">
    <property type="entry name" value="Immunoglobulin"/>
    <property type="match status" value="4"/>
</dbReference>
<feature type="non-terminal residue" evidence="2">
    <location>
        <position position="499"/>
    </location>
</feature>
<dbReference type="InterPro" id="IPR036179">
    <property type="entry name" value="Ig-like_dom_sf"/>
</dbReference>
<comment type="caution">
    <text evidence="2">The sequence shown here is derived from an EMBL/GenBank/DDBJ whole genome shotgun (WGS) entry which is preliminary data.</text>
</comment>
<name>A0A8J2MAM2_COTCN</name>
<dbReference type="PANTHER" id="PTHR15360">
    <property type="entry name" value="PLATELET-DERIVED GROWTH FACTOR RECEPTOR LIKE"/>
    <property type="match status" value="1"/>
</dbReference>
<dbReference type="InterPro" id="IPR042495">
    <property type="entry name" value="PDGFRL"/>
</dbReference>
<organism evidence="2 3">
    <name type="scientific">Cotesia congregata</name>
    <name type="common">Parasitoid wasp</name>
    <name type="synonym">Apanteles congregatus</name>
    <dbReference type="NCBI Taxonomy" id="51543"/>
    <lineage>
        <taxon>Eukaryota</taxon>
        <taxon>Metazoa</taxon>
        <taxon>Ecdysozoa</taxon>
        <taxon>Arthropoda</taxon>
        <taxon>Hexapoda</taxon>
        <taxon>Insecta</taxon>
        <taxon>Pterygota</taxon>
        <taxon>Neoptera</taxon>
        <taxon>Endopterygota</taxon>
        <taxon>Hymenoptera</taxon>
        <taxon>Apocrita</taxon>
        <taxon>Ichneumonoidea</taxon>
        <taxon>Braconidae</taxon>
        <taxon>Microgastrinae</taxon>
        <taxon>Cotesia</taxon>
    </lineage>
</organism>
<gene>
    <name evidence="2" type="ORF">HICCMSTLAB_LOCUS2893</name>
</gene>
<evidence type="ECO:0000259" key="1">
    <source>
        <dbReference type="PROSITE" id="PS50835"/>
    </source>
</evidence>
<feature type="domain" description="Ig-like" evidence="1">
    <location>
        <begin position="162"/>
        <end position="265"/>
    </location>
</feature>
<feature type="non-terminal residue" evidence="2">
    <location>
        <position position="1"/>
    </location>
</feature>
<dbReference type="PROSITE" id="PS50835">
    <property type="entry name" value="IG_LIKE"/>
    <property type="match status" value="1"/>
</dbReference>
<sequence length="499" mass="56210">SQPTTRFINELFFVGEYIYTSELTIKNVSDEDVGEYKCYFYGSSVPQIAKANLQLHAKKYLNVTMKSLKGLDGIKKELGRSLGQYIPIYAYPYPTIKWLDPKGNEIHNDWKPWNHHFNGEYIVVRLSKNNLTLDDEGNHTLIISNPAKTVTHSFFVTIITKPKIINQPKSIPFNEVLQNFSVSADCEAEGKPVPRISWNYTNNLYNMEKNSPEDSVKITSTADGVNKIKSEIEVNVQKTGKLICKACNEAGCVSSVAKIINVPVSMKVGPGVPTTFRSISLTVGDPLTIECKSSKNMTFFSPEFNKKVVTSKENLKDTMVNNGPIVKFELRQTVYRDSGWYGCANLPMKYFTPAQTTDHLFIEDPFLYQDSKGKYYVNGEVGKDVLLPCRPSSPNYQVKLYSAGKVIDAEFDPIKGMMIKNLTANSPIDYACVIQLDNGLKKSMDFEIEKPDRPNDLEKPKIVTRSLNNTIIGGTIEIDCTVSVWSNNDYILTWVMPLK</sequence>